<evidence type="ECO:0000256" key="1">
    <source>
        <dbReference type="SAM" id="MobiDB-lite"/>
    </source>
</evidence>
<organism evidence="2 3">
    <name type="scientific">Protea cynaroides</name>
    <dbReference type="NCBI Taxonomy" id="273540"/>
    <lineage>
        <taxon>Eukaryota</taxon>
        <taxon>Viridiplantae</taxon>
        <taxon>Streptophyta</taxon>
        <taxon>Embryophyta</taxon>
        <taxon>Tracheophyta</taxon>
        <taxon>Spermatophyta</taxon>
        <taxon>Magnoliopsida</taxon>
        <taxon>Proteales</taxon>
        <taxon>Proteaceae</taxon>
        <taxon>Protea</taxon>
    </lineage>
</organism>
<name>A0A9Q0K769_9MAGN</name>
<sequence>MFQVIRLVSDDLTTVTSNPPLFNLVLSRPSPSHLPAQCLLVPVEFSETLPSLNDLDPHPNQPTLPPSALADISPAYSLPSVPSPSASSPSPSIISLRPSILFMNCSRDKEKATPKSPRILREVLITDPWFGSPTASPSYSISPGSQLIPLATLPPSISVGDENYDSEDA</sequence>
<reference evidence="2" key="1">
    <citation type="journal article" date="2023" name="Plant J.">
        <title>The genome of the king protea, Protea cynaroides.</title>
        <authorList>
            <person name="Chang J."/>
            <person name="Duong T.A."/>
            <person name="Schoeman C."/>
            <person name="Ma X."/>
            <person name="Roodt D."/>
            <person name="Barker N."/>
            <person name="Li Z."/>
            <person name="Van de Peer Y."/>
            <person name="Mizrachi E."/>
        </authorList>
    </citation>
    <scope>NUCLEOTIDE SEQUENCE</scope>
    <source>
        <tissue evidence="2">Young leaves</tissue>
    </source>
</reference>
<protein>
    <submittedName>
        <fullName evidence="2">Uncharacterized protein</fullName>
    </submittedName>
</protein>
<keyword evidence="3" id="KW-1185">Reference proteome</keyword>
<dbReference type="AlphaFoldDB" id="A0A9Q0K769"/>
<evidence type="ECO:0000313" key="3">
    <source>
        <dbReference type="Proteomes" id="UP001141806"/>
    </source>
</evidence>
<comment type="caution">
    <text evidence="2">The sequence shown here is derived from an EMBL/GenBank/DDBJ whole genome shotgun (WGS) entry which is preliminary data.</text>
</comment>
<dbReference type="Proteomes" id="UP001141806">
    <property type="component" value="Unassembled WGS sequence"/>
</dbReference>
<proteinExistence type="predicted"/>
<feature type="region of interest" description="Disordered" evidence="1">
    <location>
        <begin position="52"/>
        <end position="71"/>
    </location>
</feature>
<evidence type="ECO:0000313" key="2">
    <source>
        <dbReference type="EMBL" id="KAJ4965138.1"/>
    </source>
</evidence>
<accession>A0A9Q0K769</accession>
<gene>
    <name evidence="2" type="ORF">NE237_016987</name>
</gene>
<dbReference type="EMBL" id="JAMYWD010000007">
    <property type="protein sequence ID" value="KAJ4965138.1"/>
    <property type="molecule type" value="Genomic_DNA"/>
</dbReference>